<dbReference type="InterPro" id="IPR050109">
    <property type="entry name" value="HTH-type_TetR-like_transc_reg"/>
</dbReference>
<dbReference type="SUPFAM" id="SSF46689">
    <property type="entry name" value="Homeodomain-like"/>
    <property type="match status" value="1"/>
</dbReference>
<evidence type="ECO:0000313" key="7">
    <source>
        <dbReference type="Proteomes" id="UP000680638"/>
    </source>
</evidence>
<keyword evidence="7" id="KW-1185">Reference proteome</keyword>
<evidence type="ECO:0000256" key="4">
    <source>
        <dbReference type="PROSITE-ProRule" id="PRU00335"/>
    </source>
</evidence>
<name>A0ABQ4LXL4_9BACL</name>
<dbReference type="Proteomes" id="UP000680638">
    <property type="component" value="Unassembled WGS sequence"/>
</dbReference>
<feature type="domain" description="HTH tetR-type" evidence="5">
    <location>
        <begin position="13"/>
        <end position="73"/>
    </location>
</feature>
<gene>
    <name evidence="6" type="ORF">J21TS3_25040</name>
</gene>
<dbReference type="Pfam" id="PF00440">
    <property type="entry name" value="TetR_N"/>
    <property type="match status" value="1"/>
</dbReference>
<comment type="caution">
    <text evidence="6">The sequence shown here is derived from an EMBL/GenBank/DDBJ whole genome shotgun (WGS) entry which is preliminary data.</text>
</comment>
<keyword evidence="1" id="KW-0805">Transcription regulation</keyword>
<dbReference type="PROSITE" id="PS50977">
    <property type="entry name" value="HTH_TETR_2"/>
    <property type="match status" value="1"/>
</dbReference>
<proteinExistence type="predicted"/>
<dbReference type="PANTHER" id="PTHR30055:SF234">
    <property type="entry name" value="HTH-TYPE TRANSCRIPTIONAL REGULATOR BETI"/>
    <property type="match status" value="1"/>
</dbReference>
<evidence type="ECO:0000256" key="3">
    <source>
        <dbReference type="ARBA" id="ARBA00023163"/>
    </source>
</evidence>
<sequence>MMKEDSSVNAAGNDTKLDLLNATVELIREEGIACVTLRRIADKAATNLALVNYHFGSKEKLIAQAIGSIVGTFGDAFALLDEHDLEPIERLKQFFCRYISHLQEYPGLAKELLDQSRLILCSQNEYVRYSKVMKTEKLMDTLMEITGETDESVVRGMMAQLYGALFYPVIMNSYLGMGGEEPAPEIHLPDLEDQVDMLFSHYFHRYKTD</sequence>
<feature type="DNA-binding region" description="H-T-H motif" evidence="4">
    <location>
        <begin position="36"/>
        <end position="55"/>
    </location>
</feature>
<evidence type="ECO:0000256" key="1">
    <source>
        <dbReference type="ARBA" id="ARBA00023015"/>
    </source>
</evidence>
<dbReference type="InterPro" id="IPR001647">
    <property type="entry name" value="HTH_TetR"/>
</dbReference>
<keyword evidence="3" id="KW-0804">Transcription</keyword>
<keyword evidence="2 4" id="KW-0238">DNA-binding</keyword>
<evidence type="ECO:0000313" key="6">
    <source>
        <dbReference type="EMBL" id="GIO67683.1"/>
    </source>
</evidence>
<dbReference type="Gene3D" id="1.10.357.10">
    <property type="entry name" value="Tetracycline Repressor, domain 2"/>
    <property type="match status" value="1"/>
</dbReference>
<accession>A0ABQ4LXL4</accession>
<organism evidence="6 7">
    <name type="scientific">Paenibacillus cookii</name>
    <dbReference type="NCBI Taxonomy" id="157839"/>
    <lineage>
        <taxon>Bacteria</taxon>
        <taxon>Bacillati</taxon>
        <taxon>Bacillota</taxon>
        <taxon>Bacilli</taxon>
        <taxon>Bacillales</taxon>
        <taxon>Paenibacillaceae</taxon>
        <taxon>Paenibacillus</taxon>
    </lineage>
</organism>
<dbReference type="EMBL" id="BORW01000011">
    <property type="protein sequence ID" value="GIO67683.1"/>
    <property type="molecule type" value="Genomic_DNA"/>
</dbReference>
<dbReference type="InterPro" id="IPR009057">
    <property type="entry name" value="Homeodomain-like_sf"/>
</dbReference>
<dbReference type="PANTHER" id="PTHR30055">
    <property type="entry name" value="HTH-TYPE TRANSCRIPTIONAL REGULATOR RUTR"/>
    <property type="match status" value="1"/>
</dbReference>
<dbReference type="PRINTS" id="PR00455">
    <property type="entry name" value="HTHTETR"/>
</dbReference>
<reference evidence="6 7" key="1">
    <citation type="submission" date="2021-03" db="EMBL/GenBank/DDBJ databases">
        <title>Antimicrobial resistance genes in bacteria isolated from Japanese honey, and their potential for conferring macrolide and lincosamide resistance in the American foulbrood pathogen Paenibacillus larvae.</title>
        <authorList>
            <person name="Okamoto M."/>
            <person name="Kumagai M."/>
            <person name="Kanamori H."/>
            <person name="Takamatsu D."/>
        </authorList>
    </citation>
    <scope>NUCLEOTIDE SEQUENCE [LARGE SCALE GENOMIC DNA]</scope>
    <source>
        <strain evidence="6 7">J21TS3</strain>
    </source>
</reference>
<evidence type="ECO:0000256" key="2">
    <source>
        <dbReference type="ARBA" id="ARBA00023125"/>
    </source>
</evidence>
<evidence type="ECO:0000259" key="5">
    <source>
        <dbReference type="PROSITE" id="PS50977"/>
    </source>
</evidence>
<protein>
    <recommendedName>
        <fullName evidence="5">HTH tetR-type domain-containing protein</fullName>
    </recommendedName>
</protein>